<evidence type="ECO:0000256" key="3">
    <source>
        <dbReference type="ARBA" id="ARBA00022729"/>
    </source>
</evidence>
<evidence type="ECO:0000259" key="4">
    <source>
        <dbReference type="Pfam" id="PF00496"/>
    </source>
</evidence>
<protein>
    <submittedName>
        <fullName evidence="5">ABC-type dipeptide transport system, periplasmic component</fullName>
    </submittedName>
</protein>
<comment type="similarity">
    <text evidence="1">Belongs to the bacterial solute-binding protein 5 family.</text>
</comment>
<evidence type="ECO:0000256" key="2">
    <source>
        <dbReference type="ARBA" id="ARBA00022448"/>
    </source>
</evidence>
<dbReference type="PANTHER" id="PTHR30290">
    <property type="entry name" value="PERIPLASMIC BINDING COMPONENT OF ABC TRANSPORTER"/>
    <property type="match status" value="1"/>
</dbReference>
<dbReference type="GO" id="GO:0043190">
    <property type="term" value="C:ATP-binding cassette (ABC) transporter complex"/>
    <property type="evidence" value="ECO:0007669"/>
    <property type="project" value="InterPro"/>
</dbReference>
<name>A0A0X2NLS1_9CORY</name>
<evidence type="ECO:0000256" key="1">
    <source>
        <dbReference type="ARBA" id="ARBA00005695"/>
    </source>
</evidence>
<dbReference type="SUPFAM" id="SSF53850">
    <property type="entry name" value="Periplasmic binding protein-like II"/>
    <property type="match status" value="1"/>
</dbReference>
<dbReference type="Proteomes" id="UP000182498">
    <property type="component" value="Unassembled WGS sequence"/>
</dbReference>
<dbReference type="PANTHER" id="PTHR30290:SF9">
    <property type="entry name" value="OLIGOPEPTIDE-BINDING PROTEIN APPA"/>
    <property type="match status" value="1"/>
</dbReference>
<dbReference type="CDD" id="cd00995">
    <property type="entry name" value="PBP2_NikA_DppA_OppA_like"/>
    <property type="match status" value="1"/>
</dbReference>
<proteinExistence type="inferred from homology"/>
<organism evidence="5 6">
    <name type="scientific">Corynebacterium variabile</name>
    <dbReference type="NCBI Taxonomy" id="1727"/>
    <lineage>
        <taxon>Bacteria</taxon>
        <taxon>Bacillati</taxon>
        <taxon>Actinomycetota</taxon>
        <taxon>Actinomycetes</taxon>
        <taxon>Mycobacteriales</taxon>
        <taxon>Corynebacteriaceae</taxon>
        <taxon>Corynebacterium</taxon>
    </lineage>
</organism>
<accession>A0A0X2NLS1</accession>
<dbReference type="GO" id="GO:1904680">
    <property type="term" value="F:peptide transmembrane transporter activity"/>
    <property type="evidence" value="ECO:0007669"/>
    <property type="project" value="TreeGrafter"/>
</dbReference>
<dbReference type="InterPro" id="IPR030678">
    <property type="entry name" value="Peptide/Ni-bd"/>
</dbReference>
<dbReference type="InterPro" id="IPR000914">
    <property type="entry name" value="SBP_5_dom"/>
</dbReference>
<evidence type="ECO:0000313" key="6">
    <source>
        <dbReference type="Proteomes" id="UP000182498"/>
    </source>
</evidence>
<dbReference type="Pfam" id="PF00496">
    <property type="entry name" value="SBP_bac_5"/>
    <property type="match status" value="1"/>
</dbReference>
<keyword evidence="3" id="KW-0732">Signal</keyword>
<gene>
    <name evidence="5" type="ORF">CVAR292_01092</name>
</gene>
<keyword evidence="6" id="KW-1185">Reference proteome</keyword>
<dbReference type="PIRSF" id="PIRSF002741">
    <property type="entry name" value="MppA"/>
    <property type="match status" value="1"/>
</dbReference>
<evidence type="ECO:0000313" key="5">
    <source>
        <dbReference type="EMBL" id="CUU65759.1"/>
    </source>
</evidence>
<feature type="domain" description="Solute-binding protein family 5" evidence="4">
    <location>
        <begin position="114"/>
        <end position="462"/>
    </location>
</feature>
<keyword evidence="2" id="KW-0813">Transport</keyword>
<dbReference type="AlphaFoldDB" id="A0A0X2NLS1"/>
<dbReference type="GO" id="GO:0015833">
    <property type="term" value="P:peptide transport"/>
    <property type="evidence" value="ECO:0007669"/>
    <property type="project" value="TreeGrafter"/>
</dbReference>
<sequence length="550" mass="59625">MKPITLNGTVGPKTDSMVYSMHAEQIPSTGAGHRRPVVRPRRRAAGVLHLCGGGAPGRRGRRAVDGGTVRIGALTDLRPKTLYAAATTAEQSVSGLVIDALTSYGTEDSTAALTPQPVLAESWDVSGDGLTVTLHLRPGVLFHDSTPFTSDDVRASLTNYADPTHSGQLARTAALISEVDTSDPATAVLHLDRRVNNLFDLFDIVPVIDDKEVDAFNAGTGFNGTGAFRFGERHPGASLDLPANEQYWGGAPRLDDAEIVVVPDERTLYSQLRSRQLDVVSDAGARDAEALEGNDLFRVLDRTGVDGNIYAGLNTRHPGLTDVRVRQAIGSAIDRDHILEEVFRGRGRATSLPWPTYSSAYDEAANEHYTRYTDRARQLLAEAGEAETIPEIPVSYTAGSDSEQNIAQIIAANLDEIRLRTRLDPQENAVMIDRLRGGTFDGLWVLGHSFAQYTPSTLSVSAFLFNSEKNASNFLDDNYATDATDAWTVADPDGPEASTIYRRLNKDLLEDAFILELVALDSPLVTTSALHGVTWSKRSELDLAHAYLTE</sequence>
<dbReference type="GO" id="GO:0042597">
    <property type="term" value="C:periplasmic space"/>
    <property type="evidence" value="ECO:0007669"/>
    <property type="project" value="UniProtKB-ARBA"/>
</dbReference>
<dbReference type="Gene3D" id="3.40.190.10">
    <property type="entry name" value="Periplasmic binding protein-like II"/>
    <property type="match status" value="1"/>
</dbReference>
<dbReference type="Gene3D" id="3.10.105.10">
    <property type="entry name" value="Dipeptide-binding Protein, Domain 3"/>
    <property type="match status" value="1"/>
</dbReference>
<dbReference type="InterPro" id="IPR039424">
    <property type="entry name" value="SBP_5"/>
</dbReference>
<dbReference type="EMBL" id="FAUH01000006">
    <property type="protein sequence ID" value="CUU65759.1"/>
    <property type="molecule type" value="Genomic_DNA"/>
</dbReference>
<reference evidence="6" key="1">
    <citation type="submission" date="2015-11" db="EMBL/GenBank/DDBJ databases">
        <authorList>
            <person name="Dugat-Bony E."/>
        </authorList>
    </citation>
    <scope>NUCLEOTIDE SEQUENCE [LARGE SCALE GENOMIC DNA]</scope>
    <source>
        <strain evidence="6">Mu292</strain>
    </source>
</reference>